<evidence type="ECO:0000313" key="4">
    <source>
        <dbReference type="EMBL" id="RWS30667.1"/>
    </source>
</evidence>
<evidence type="ECO:0000313" key="5">
    <source>
        <dbReference type="Proteomes" id="UP000288716"/>
    </source>
</evidence>
<comment type="caution">
    <text evidence="4">The sequence shown here is derived from an EMBL/GenBank/DDBJ whole genome shotgun (WGS) entry which is preliminary data.</text>
</comment>
<dbReference type="Proteomes" id="UP000288716">
    <property type="component" value="Unassembled WGS sequence"/>
</dbReference>
<feature type="domain" description="RRM" evidence="3">
    <location>
        <begin position="183"/>
        <end position="269"/>
    </location>
</feature>
<proteinExistence type="predicted"/>
<keyword evidence="1 2" id="KW-0694">RNA-binding</keyword>
<protein>
    <recommendedName>
        <fullName evidence="3">RRM domain-containing protein</fullName>
    </recommendedName>
</protein>
<dbReference type="Pfam" id="PF00076">
    <property type="entry name" value="RRM_1"/>
    <property type="match status" value="1"/>
</dbReference>
<evidence type="ECO:0000256" key="2">
    <source>
        <dbReference type="PROSITE-ProRule" id="PRU00176"/>
    </source>
</evidence>
<sequence length="325" mass="36546">SFAAEAVKEITAKNFASAIELLSSAIGLYTKDYRFFVNRSYCYENVQKYFLALKDAKRAIKLNAEKSKCYFRKGKALLGLRMFSEAETAFLKVIELEDGHNAVATAQLLDVRVQAIVSLGFQNDVAMLKASQFKCVADIYANRDSICSDEMTENETNDMDFNSGNSTIKIINSLNVTNPFGWKALFVTNVSLVITADKISTLFSKYGNIIKCTKLDGAQLNTDCSSFLIHYDNPDSPKNAMAELQGAIVNGINKNGEDGFQIWYRPSEDQKSGQFHKRLDGKECYYWRTTGCTLKHCKRVHSPGNSGVDLQPWMKHDKRNRNNAH</sequence>
<dbReference type="VEuPathDB" id="VectorBase:LDEU001370"/>
<dbReference type="STRING" id="299467.A0A443ST15"/>
<dbReference type="SUPFAM" id="SSF54928">
    <property type="entry name" value="RNA-binding domain, RBD"/>
    <property type="match status" value="1"/>
</dbReference>
<gene>
    <name evidence="4" type="ORF">B4U80_12211</name>
</gene>
<reference evidence="4 5" key="1">
    <citation type="journal article" date="2018" name="Gigascience">
        <title>Genomes of trombidid mites reveal novel predicted allergens and laterally-transferred genes associated with secondary metabolism.</title>
        <authorList>
            <person name="Dong X."/>
            <person name="Chaisiri K."/>
            <person name="Xia D."/>
            <person name="Armstrong S.D."/>
            <person name="Fang Y."/>
            <person name="Donnelly M.J."/>
            <person name="Kadowaki T."/>
            <person name="McGarry J.W."/>
            <person name="Darby A.C."/>
            <person name="Makepeace B.L."/>
        </authorList>
    </citation>
    <scope>NUCLEOTIDE SEQUENCE [LARGE SCALE GENOMIC DNA]</scope>
    <source>
        <strain evidence="4">UoL-UT</strain>
    </source>
</reference>
<feature type="non-terminal residue" evidence="4">
    <location>
        <position position="1"/>
    </location>
</feature>
<dbReference type="InterPro" id="IPR011990">
    <property type="entry name" value="TPR-like_helical_dom_sf"/>
</dbReference>
<dbReference type="SUPFAM" id="SSF48452">
    <property type="entry name" value="TPR-like"/>
    <property type="match status" value="1"/>
</dbReference>
<dbReference type="PANTHER" id="PTHR47678:SF4">
    <property type="entry name" value="SHOCK PROTEIN 70 (HSP70)-INTERACTING PROTEIN, PUTATIVE-RELATED"/>
    <property type="match status" value="1"/>
</dbReference>
<dbReference type="PANTHER" id="PTHR47678">
    <property type="entry name" value="TETRATRICOPEPTIDE REPEAT PROTEIN 31"/>
    <property type="match status" value="1"/>
</dbReference>
<dbReference type="GO" id="GO:0003723">
    <property type="term" value="F:RNA binding"/>
    <property type="evidence" value="ECO:0007669"/>
    <property type="project" value="UniProtKB-UniRule"/>
</dbReference>
<dbReference type="InterPro" id="IPR019734">
    <property type="entry name" value="TPR_rpt"/>
</dbReference>
<dbReference type="AlphaFoldDB" id="A0A443ST15"/>
<dbReference type="Gene3D" id="1.25.40.10">
    <property type="entry name" value="Tetratricopeptide repeat domain"/>
    <property type="match status" value="1"/>
</dbReference>
<accession>A0A443ST15</accession>
<dbReference type="InterPro" id="IPR012677">
    <property type="entry name" value="Nucleotide-bd_a/b_plait_sf"/>
</dbReference>
<dbReference type="EMBL" id="NCKV01000425">
    <property type="protein sequence ID" value="RWS30667.1"/>
    <property type="molecule type" value="Genomic_DNA"/>
</dbReference>
<organism evidence="4 5">
    <name type="scientific">Leptotrombidium deliense</name>
    <dbReference type="NCBI Taxonomy" id="299467"/>
    <lineage>
        <taxon>Eukaryota</taxon>
        <taxon>Metazoa</taxon>
        <taxon>Ecdysozoa</taxon>
        <taxon>Arthropoda</taxon>
        <taxon>Chelicerata</taxon>
        <taxon>Arachnida</taxon>
        <taxon>Acari</taxon>
        <taxon>Acariformes</taxon>
        <taxon>Trombidiformes</taxon>
        <taxon>Prostigmata</taxon>
        <taxon>Anystina</taxon>
        <taxon>Parasitengona</taxon>
        <taxon>Trombiculoidea</taxon>
        <taxon>Trombiculidae</taxon>
        <taxon>Leptotrombidium</taxon>
    </lineage>
</organism>
<dbReference type="CDD" id="cd00590">
    <property type="entry name" value="RRM_SF"/>
    <property type="match status" value="1"/>
</dbReference>
<dbReference type="PROSITE" id="PS50102">
    <property type="entry name" value="RRM"/>
    <property type="match status" value="1"/>
</dbReference>
<name>A0A443ST15_9ACAR</name>
<evidence type="ECO:0000256" key="1">
    <source>
        <dbReference type="ARBA" id="ARBA00022884"/>
    </source>
</evidence>
<dbReference type="InterPro" id="IPR035979">
    <property type="entry name" value="RBD_domain_sf"/>
</dbReference>
<dbReference type="InterPro" id="IPR000504">
    <property type="entry name" value="RRM_dom"/>
</dbReference>
<keyword evidence="5" id="KW-1185">Reference proteome</keyword>
<dbReference type="OrthoDB" id="2017782at2759"/>
<evidence type="ECO:0000259" key="3">
    <source>
        <dbReference type="PROSITE" id="PS50102"/>
    </source>
</evidence>
<dbReference type="Gene3D" id="3.30.70.330">
    <property type="match status" value="1"/>
</dbReference>
<dbReference type="SMART" id="SM00028">
    <property type="entry name" value="TPR"/>
    <property type="match status" value="2"/>
</dbReference>